<dbReference type="InterPro" id="IPR050553">
    <property type="entry name" value="Thioredoxin_ResA/DsbE_sf"/>
</dbReference>
<keyword evidence="3" id="KW-1185">Reference proteome</keyword>
<dbReference type="InterPro" id="IPR036249">
    <property type="entry name" value="Thioredoxin-like_sf"/>
</dbReference>
<dbReference type="Proteomes" id="UP001524586">
    <property type="component" value="Unassembled WGS sequence"/>
</dbReference>
<proteinExistence type="predicted"/>
<comment type="caution">
    <text evidence="2">The sequence shown here is derived from an EMBL/GenBank/DDBJ whole genome shotgun (WGS) entry which is preliminary data.</text>
</comment>
<accession>A0ABT1U4N6</accession>
<dbReference type="PROSITE" id="PS51352">
    <property type="entry name" value="THIOREDOXIN_2"/>
    <property type="match status" value="1"/>
</dbReference>
<feature type="domain" description="Thioredoxin" evidence="1">
    <location>
        <begin position="22"/>
        <end position="161"/>
    </location>
</feature>
<dbReference type="RefSeq" id="WP_256614758.1">
    <property type="nucleotide sequence ID" value="NZ_JANIBK010000029.1"/>
</dbReference>
<gene>
    <name evidence="2" type="ORF">NP596_07885</name>
</gene>
<evidence type="ECO:0000313" key="3">
    <source>
        <dbReference type="Proteomes" id="UP001524586"/>
    </source>
</evidence>
<sequence>MNIKQSIAIIALLAATVWFWQTQPARPAPRVSFKTIKGANITPADLKGKPVLVTFWATDCPGCIEEIPHLIELHRQYSQAGLTIIAVAMHYDPPNHVLAMAEAKQLPYAVALDPSGSLAQNFGNVQLTPTTFLLDRNGRIVMQKVGVFDLRDMRQRLQAID</sequence>
<evidence type="ECO:0000313" key="2">
    <source>
        <dbReference type="EMBL" id="MCQ8128375.1"/>
    </source>
</evidence>
<dbReference type="CDD" id="cd02966">
    <property type="entry name" value="TlpA_like_family"/>
    <property type="match status" value="1"/>
</dbReference>
<organism evidence="2 3">
    <name type="scientific">Methylomonas rivi</name>
    <dbReference type="NCBI Taxonomy" id="2952226"/>
    <lineage>
        <taxon>Bacteria</taxon>
        <taxon>Pseudomonadati</taxon>
        <taxon>Pseudomonadota</taxon>
        <taxon>Gammaproteobacteria</taxon>
        <taxon>Methylococcales</taxon>
        <taxon>Methylococcaceae</taxon>
        <taxon>Methylomonas</taxon>
    </lineage>
</organism>
<dbReference type="PANTHER" id="PTHR42852:SF17">
    <property type="entry name" value="THIOREDOXIN-LIKE PROTEIN HI_1115"/>
    <property type="match status" value="1"/>
</dbReference>
<dbReference type="Pfam" id="PF08534">
    <property type="entry name" value="Redoxin"/>
    <property type="match status" value="1"/>
</dbReference>
<reference evidence="2 3" key="1">
    <citation type="submission" date="2022-07" db="EMBL/GenBank/DDBJ databases">
        <title>Methylomonas rivi sp. nov., Methylomonas rosea sp. nov., Methylomonas aureus sp. nov. and Methylomonas subterranea sp. nov., four novel methanotrophs isolated from a freshwater creek and the deep terrestrial subsurface.</title>
        <authorList>
            <person name="Abin C."/>
            <person name="Sankaranarayanan K."/>
            <person name="Garner C."/>
            <person name="Sindelar R."/>
            <person name="Kotary K."/>
            <person name="Garner R."/>
            <person name="Barclay S."/>
            <person name="Lawson P."/>
            <person name="Krumholz L."/>
        </authorList>
    </citation>
    <scope>NUCLEOTIDE SEQUENCE [LARGE SCALE GENOMIC DNA]</scope>
    <source>
        <strain evidence="2 3">WSC-6</strain>
    </source>
</reference>
<dbReference type="InterPro" id="IPR013740">
    <property type="entry name" value="Redoxin"/>
</dbReference>
<dbReference type="Gene3D" id="3.40.30.10">
    <property type="entry name" value="Glutaredoxin"/>
    <property type="match status" value="1"/>
</dbReference>
<dbReference type="InterPro" id="IPR013766">
    <property type="entry name" value="Thioredoxin_domain"/>
</dbReference>
<evidence type="ECO:0000259" key="1">
    <source>
        <dbReference type="PROSITE" id="PS51352"/>
    </source>
</evidence>
<name>A0ABT1U4N6_9GAMM</name>
<dbReference type="EMBL" id="JANIBK010000029">
    <property type="protein sequence ID" value="MCQ8128375.1"/>
    <property type="molecule type" value="Genomic_DNA"/>
</dbReference>
<dbReference type="SUPFAM" id="SSF52833">
    <property type="entry name" value="Thioredoxin-like"/>
    <property type="match status" value="1"/>
</dbReference>
<dbReference type="PANTHER" id="PTHR42852">
    <property type="entry name" value="THIOL:DISULFIDE INTERCHANGE PROTEIN DSBE"/>
    <property type="match status" value="1"/>
</dbReference>
<protein>
    <submittedName>
        <fullName evidence="2">TlpA family protein disulfide reductase</fullName>
    </submittedName>
</protein>